<dbReference type="SUPFAM" id="SSF50998">
    <property type="entry name" value="Quinoprotein alcohol dehydrogenase-like"/>
    <property type="match status" value="1"/>
</dbReference>
<gene>
    <name evidence="1" type="ORF">BOX15_Mlig028149g1</name>
</gene>
<dbReference type="Gene3D" id="2.130.10.10">
    <property type="entry name" value="YVTN repeat-like/Quinoprotein amine dehydrogenase"/>
    <property type="match status" value="1"/>
</dbReference>
<evidence type="ECO:0000313" key="2">
    <source>
        <dbReference type="Proteomes" id="UP000215902"/>
    </source>
</evidence>
<dbReference type="SMART" id="SM00320">
    <property type="entry name" value="WD40"/>
    <property type="match status" value="2"/>
</dbReference>
<sequence>SFHLFVKMSNNLHLLTPTAYDHNYTIGSRKQILLVKEAKSQKQKKKFSNPQHLLRGVLKHGELLPKPCVVRICFVSADGQDSEFVSQMIASCQSELAEYCRRRSFGPPLNLTLIDLSSGVGCSELDDHSLASVRRDELRRCLRQSRGPAICWATVGGPGNEEAEAFRAPPESVPQSVLDQLARVMNAGDEDRLRRWYQLDENAQPAQYCLLPVSSRHPEYLSADVRAAAAAAAAWRSEAAALLTSMRAAAAAIAGLGGLPTAWATGAAFEDADRDALESFDDSALLRCSTAEEFLFSARSRIEFAQQQAVQPVVPPLLIEAAAGHLRVRRRLLRMAAISCEDADQDGADFDKDFSSWRQARRAVMEYAASAGASTAPLLVVGPPGVGKSTLLADASTRLTMVAKDSTVVLFRLAGSDSELGCCGGIVRSLLRQLRGVYGDEGFAGEDEIKELSDSQLFSHLAACLGRLSSLHLLPHGHRLGIFVAGLDRLEGSLSSLAWLPAQLPSNVRIVSSCSAETASDWGCSCQSVLRLTDPTSKLEIERTAVRLLASGWRGRRLRAGQLAVALSSVLGNEVESSCRCGVALRLRLAMAGASAWRSDFKVGRSELEDGSCPVRRLMERALERLERRFGSRPVGEALAAVTYLTEIGGGISESELMAFLADVQSSCSNVQLWWARLRRDARGYLVTLGEDAGVPLIAWCHPALTAVAADRYLCSQETDRLIDRLCEAVSSCSPSNRYYRLIPMLLSERLRSWLWSAEEPMKCGSGCVSARISSAKSNLADKAANLHQSELLLQAYKSKVCFNLDWLVSKQRALGLRALLEDCRIAARRDFESERLFEVLASILAAATPGDAQRLSLPAELLARCDAVAVEGLWTMRLVQDARMAAASEGHFVEGDEAAMVPLNACVPVTSVQDGLQLMSALDGYRVVSRVICASSDGRSVVVLTSTPSASSFTATDALEIWEPDVDRLLGRLTTRAETLSTEMDNGGFFVCPNSDSIVTLSGDCGLLTVWDVKSARPLLRRLLEVDNRREIDEIDDKQKTDEIDEDLETDRADSCRKFPSEESLPAKQQFGLIASDFAGRLSILLRLPVEDELLVVDAESANPIQSCALRNRDFPVPAGACFVDSRTCLIAWTAASDSASLCLELASLTSSASELEAFAVDRIFLEQPDSDCFQGLLKLVPMTTGQGNDAIVKSAIVCPDCRPAFYLIDRIRPLRFAGNGRLFDWTDASSATVAMETLVTENRIYFVCEKSIRFESIGKLTGGRRARAERIDFGSAEPARCGQVDRQDRILFVGFLSEVQAWSVDRRTLLRTFPTVGEVLSLALPLTSLAVLFGVVSRDCGRVLTSWGVGGLIGDLGDENPSNWWSADPAVAAHPLDAGVQGGQSSESVVVVIHQPAGVAAYWQVSREAASMSSATDMLAEQNGASPSSRAPVGNRSHLRLIGVAILVSEQQPLAALLVKEAVEDDCDSAKAAVVVFHLLERRRMTSKRRLSAGLRWIRATGSHLALIEAAGGARRCHLYELGAGDGGQALQLVQTVDFPGAGLGAAKQVTAPELVLSPDSRHAISLNSLHSFSVWSLVDARGDRAAKGSAVPLKSGIASAGGISSEDCVQFFADSEAAAVIGLRSGDLLAFQPLDAYRVAAVLPTALKASSVAATTSKTRTINRRKFLTVALGAHSSAAGGVASVRCLRDCLVATCGADGRAGFWRWLPEDAQFDCLMRLEAGESPMVCLDTAAEAGKSVTASRDGTLRVWQGAKPLCRFQTAGAAKLVRLLAGSSAAVVLLQSGRFASFGLARRPSDDE</sequence>
<dbReference type="InterPro" id="IPR052752">
    <property type="entry name" value="NACHT-WD_repeat"/>
</dbReference>
<dbReference type="InterPro" id="IPR015943">
    <property type="entry name" value="WD40/YVTN_repeat-like_dom_sf"/>
</dbReference>
<proteinExistence type="predicted"/>
<organism evidence="1 2">
    <name type="scientific">Macrostomum lignano</name>
    <dbReference type="NCBI Taxonomy" id="282301"/>
    <lineage>
        <taxon>Eukaryota</taxon>
        <taxon>Metazoa</taxon>
        <taxon>Spiralia</taxon>
        <taxon>Lophotrochozoa</taxon>
        <taxon>Platyhelminthes</taxon>
        <taxon>Rhabditophora</taxon>
        <taxon>Macrostomorpha</taxon>
        <taxon>Macrostomida</taxon>
        <taxon>Macrostomidae</taxon>
        <taxon>Macrostomum</taxon>
    </lineage>
</organism>
<dbReference type="Proteomes" id="UP000215902">
    <property type="component" value="Unassembled WGS sequence"/>
</dbReference>
<comment type="caution">
    <text evidence="1">The sequence shown here is derived from an EMBL/GenBank/DDBJ whole genome shotgun (WGS) entry which is preliminary data.</text>
</comment>
<dbReference type="STRING" id="282301.A0A267F0T0"/>
<feature type="non-terminal residue" evidence="1">
    <location>
        <position position="1"/>
    </location>
</feature>
<evidence type="ECO:0000313" key="1">
    <source>
        <dbReference type="EMBL" id="PAA67353.1"/>
    </source>
</evidence>
<dbReference type="InterPro" id="IPR001680">
    <property type="entry name" value="WD40_rpt"/>
</dbReference>
<reference evidence="1 2" key="1">
    <citation type="submission" date="2017-06" db="EMBL/GenBank/DDBJ databases">
        <title>A platform for efficient transgenesis in Macrostomum lignano, a flatworm model organism for stem cell research.</title>
        <authorList>
            <person name="Berezikov E."/>
        </authorList>
    </citation>
    <scope>NUCLEOTIDE SEQUENCE [LARGE SCALE GENOMIC DNA]</scope>
    <source>
        <strain evidence="1">DV1</strain>
        <tissue evidence="1">Whole organism</tissue>
    </source>
</reference>
<dbReference type="OrthoDB" id="6134417at2759"/>
<name>A0A267F0T0_9PLAT</name>
<keyword evidence="2" id="KW-1185">Reference proteome</keyword>
<dbReference type="EMBL" id="NIVC01001489">
    <property type="protein sequence ID" value="PAA67353.1"/>
    <property type="molecule type" value="Genomic_DNA"/>
</dbReference>
<accession>A0A267F0T0</accession>
<protein>
    <recommendedName>
        <fullName evidence="3">WD_REPEATS_REGION domain-containing protein</fullName>
    </recommendedName>
</protein>
<dbReference type="PANTHER" id="PTHR19871:SF14">
    <property type="entry name" value="DUF4062 DOMAIN-CONTAINING PROTEIN"/>
    <property type="match status" value="1"/>
</dbReference>
<evidence type="ECO:0008006" key="3">
    <source>
        <dbReference type="Google" id="ProtNLM"/>
    </source>
</evidence>
<dbReference type="PANTHER" id="PTHR19871">
    <property type="entry name" value="BETA TRANSDUCIN-RELATED PROTEIN"/>
    <property type="match status" value="1"/>
</dbReference>
<dbReference type="InterPro" id="IPR011047">
    <property type="entry name" value="Quinoprotein_ADH-like_sf"/>
</dbReference>